<dbReference type="Proteomes" id="UP000828390">
    <property type="component" value="Unassembled WGS sequence"/>
</dbReference>
<reference evidence="1" key="1">
    <citation type="journal article" date="2019" name="bioRxiv">
        <title>The Genome of the Zebra Mussel, Dreissena polymorpha: A Resource for Invasive Species Research.</title>
        <authorList>
            <person name="McCartney M.A."/>
            <person name="Auch B."/>
            <person name="Kono T."/>
            <person name="Mallez S."/>
            <person name="Zhang Y."/>
            <person name="Obille A."/>
            <person name="Becker A."/>
            <person name="Abrahante J.E."/>
            <person name="Garbe J."/>
            <person name="Badalamenti J.P."/>
            <person name="Herman A."/>
            <person name="Mangelson H."/>
            <person name="Liachko I."/>
            <person name="Sullivan S."/>
            <person name="Sone E.D."/>
            <person name="Koren S."/>
            <person name="Silverstein K.A.T."/>
            <person name="Beckman K.B."/>
            <person name="Gohl D.M."/>
        </authorList>
    </citation>
    <scope>NUCLEOTIDE SEQUENCE</scope>
    <source>
        <strain evidence="1">Duluth1</strain>
        <tissue evidence="1">Whole animal</tissue>
    </source>
</reference>
<protein>
    <submittedName>
        <fullName evidence="1">Uncharacterized protein</fullName>
    </submittedName>
</protein>
<keyword evidence="2" id="KW-1185">Reference proteome</keyword>
<gene>
    <name evidence="1" type="ORF">DPMN_004038</name>
</gene>
<evidence type="ECO:0000313" key="1">
    <source>
        <dbReference type="EMBL" id="KAH3880125.1"/>
    </source>
</evidence>
<proteinExistence type="predicted"/>
<accession>A0A9D4RVA0</accession>
<organism evidence="1 2">
    <name type="scientific">Dreissena polymorpha</name>
    <name type="common">Zebra mussel</name>
    <name type="synonym">Mytilus polymorpha</name>
    <dbReference type="NCBI Taxonomy" id="45954"/>
    <lineage>
        <taxon>Eukaryota</taxon>
        <taxon>Metazoa</taxon>
        <taxon>Spiralia</taxon>
        <taxon>Lophotrochozoa</taxon>
        <taxon>Mollusca</taxon>
        <taxon>Bivalvia</taxon>
        <taxon>Autobranchia</taxon>
        <taxon>Heteroconchia</taxon>
        <taxon>Euheterodonta</taxon>
        <taxon>Imparidentia</taxon>
        <taxon>Neoheterodontei</taxon>
        <taxon>Myida</taxon>
        <taxon>Dreissenoidea</taxon>
        <taxon>Dreissenidae</taxon>
        <taxon>Dreissena</taxon>
    </lineage>
</organism>
<comment type="caution">
    <text evidence="1">The sequence shown here is derived from an EMBL/GenBank/DDBJ whole genome shotgun (WGS) entry which is preliminary data.</text>
</comment>
<dbReference type="AlphaFoldDB" id="A0A9D4RVA0"/>
<dbReference type="EMBL" id="JAIWYP010000001">
    <property type="protein sequence ID" value="KAH3880125.1"/>
    <property type="molecule type" value="Genomic_DNA"/>
</dbReference>
<sequence length="158" mass="17942">MKKEKMDCIGMNLLTTFHEDGTINVASRVLTKKNAPPLGSDVFQANITIFELNQDIIETNLLIKFHEDWTINMASKSVNKANFEAAQRTMEDGQKAITKAHPEHIVLRLAKNSCSAFPRNLFRRPGVFGRTHRQTNRRTDSTTAICHPNRSIKMYQGV</sequence>
<reference evidence="1" key="2">
    <citation type="submission" date="2020-11" db="EMBL/GenBank/DDBJ databases">
        <authorList>
            <person name="McCartney M.A."/>
            <person name="Auch B."/>
            <person name="Kono T."/>
            <person name="Mallez S."/>
            <person name="Becker A."/>
            <person name="Gohl D.M."/>
            <person name="Silverstein K.A.T."/>
            <person name="Koren S."/>
            <person name="Bechman K.B."/>
            <person name="Herman A."/>
            <person name="Abrahante J.E."/>
            <person name="Garbe J."/>
        </authorList>
    </citation>
    <scope>NUCLEOTIDE SEQUENCE</scope>
    <source>
        <strain evidence="1">Duluth1</strain>
        <tissue evidence="1">Whole animal</tissue>
    </source>
</reference>
<name>A0A9D4RVA0_DREPO</name>
<evidence type="ECO:0000313" key="2">
    <source>
        <dbReference type="Proteomes" id="UP000828390"/>
    </source>
</evidence>